<dbReference type="Gene3D" id="1.50.10.100">
    <property type="entry name" value="Chondroitin AC/alginate lyase"/>
    <property type="match status" value="1"/>
</dbReference>
<dbReference type="AlphaFoldDB" id="A0A9P4LSG7"/>
<protein>
    <submittedName>
        <fullName evidence="1">Chondroitin AC/alginate lyase</fullName>
    </submittedName>
</protein>
<gene>
    <name evidence="1" type="ORF">EK21DRAFT_96730</name>
</gene>
<dbReference type="Proteomes" id="UP000799777">
    <property type="component" value="Unassembled WGS sequence"/>
</dbReference>
<evidence type="ECO:0000313" key="2">
    <source>
        <dbReference type="Proteomes" id="UP000799777"/>
    </source>
</evidence>
<organism evidence="1 2">
    <name type="scientific">Setomelanomma holmii</name>
    <dbReference type="NCBI Taxonomy" id="210430"/>
    <lineage>
        <taxon>Eukaryota</taxon>
        <taxon>Fungi</taxon>
        <taxon>Dikarya</taxon>
        <taxon>Ascomycota</taxon>
        <taxon>Pezizomycotina</taxon>
        <taxon>Dothideomycetes</taxon>
        <taxon>Pleosporomycetidae</taxon>
        <taxon>Pleosporales</taxon>
        <taxon>Pleosporineae</taxon>
        <taxon>Phaeosphaeriaceae</taxon>
        <taxon>Setomelanomma</taxon>
    </lineage>
</organism>
<comment type="caution">
    <text evidence="1">The sequence shown here is derived from an EMBL/GenBank/DDBJ whole genome shotgun (WGS) entry which is preliminary data.</text>
</comment>
<keyword evidence="1" id="KW-0456">Lyase</keyword>
<accession>A0A9P4LSG7</accession>
<sequence length="339" mass="37390">MQMHFLLPSIKHPDALHSAADNSGVKGHVQAKDEPWYSAYEHLTTLKLAQTPWNASPQGILVRGSPDPNLGLPENYQHAYSDAHSAYQQALRWLLTGDTSFADAAVKTLNGWGFTLYNVSGNEDRFLTTGFYGYQLANAAELMPSYSGWSSSDQKKFGTMLNNVFAKNNTVAYGALPYFSIANFTEDGSGKELMQGQEAGRDQGHALLCMVMLGVTGQQGANQGVDLFGAYGNEILTAAEYAAKYNIVHDVPFKVYDTYEGTEVCYWSSFRYDIRPGFETLYAHYADVKGMNASWMKFFRDYVNANLTINMKGGGGDYDPNSGVSMHLGLRLICRVSGN</sequence>
<dbReference type="EMBL" id="ML978157">
    <property type="protein sequence ID" value="KAF2035505.1"/>
    <property type="molecule type" value="Genomic_DNA"/>
</dbReference>
<evidence type="ECO:0000313" key="1">
    <source>
        <dbReference type="EMBL" id="KAF2035505.1"/>
    </source>
</evidence>
<proteinExistence type="predicted"/>
<dbReference type="GO" id="GO:0016829">
    <property type="term" value="F:lyase activity"/>
    <property type="evidence" value="ECO:0007669"/>
    <property type="project" value="UniProtKB-KW"/>
</dbReference>
<reference evidence="1" key="1">
    <citation type="journal article" date="2020" name="Stud. Mycol.">
        <title>101 Dothideomycetes genomes: a test case for predicting lifestyles and emergence of pathogens.</title>
        <authorList>
            <person name="Haridas S."/>
            <person name="Albert R."/>
            <person name="Binder M."/>
            <person name="Bloem J."/>
            <person name="Labutti K."/>
            <person name="Salamov A."/>
            <person name="Andreopoulos B."/>
            <person name="Baker S."/>
            <person name="Barry K."/>
            <person name="Bills G."/>
            <person name="Bluhm B."/>
            <person name="Cannon C."/>
            <person name="Castanera R."/>
            <person name="Culley D."/>
            <person name="Daum C."/>
            <person name="Ezra D."/>
            <person name="Gonzalez J."/>
            <person name="Henrissat B."/>
            <person name="Kuo A."/>
            <person name="Liang C."/>
            <person name="Lipzen A."/>
            <person name="Lutzoni F."/>
            <person name="Magnuson J."/>
            <person name="Mondo S."/>
            <person name="Nolan M."/>
            <person name="Ohm R."/>
            <person name="Pangilinan J."/>
            <person name="Park H.-J."/>
            <person name="Ramirez L."/>
            <person name="Alfaro M."/>
            <person name="Sun H."/>
            <person name="Tritt A."/>
            <person name="Yoshinaga Y."/>
            <person name="Zwiers L.-H."/>
            <person name="Turgeon B."/>
            <person name="Goodwin S."/>
            <person name="Spatafora J."/>
            <person name="Crous P."/>
            <person name="Grigoriev I."/>
        </authorList>
    </citation>
    <scope>NUCLEOTIDE SEQUENCE</scope>
    <source>
        <strain evidence="1">CBS 110217</strain>
    </source>
</reference>
<dbReference type="SUPFAM" id="SSF48230">
    <property type="entry name" value="Chondroitin AC/alginate lyase"/>
    <property type="match status" value="1"/>
</dbReference>
<keyword evidence="2" id="KW-1185">Reference proteome</keyword>
<dbReference type="OrthoDB" id="5302720at2759"/>
<dbReference type="InterPro" id="IPR008929">
    <property type="entry name" value="Chondroitin_lyas"/>
</dbReference>
<name>A0A9P4LSG7_9PLEO</name>